<accession>A0A2T7A4J9</accession>
<name>A0A2T7A4J9_TUBBO</name>
<evidence type="ECO:0000256" key="1">
    <source>
        <dbReference type="SAM" id="MobiDB-lite"/>
    </source>
</evidence>
<protein>
    <submittedName>
        <fullName evidence="2">Uncharacterized protein</fullName>
    </submittedName>
</protein>
<feature type="region of interest" description="Disordered" evidence="1">
    <location>
        <begin position="94"/>
        <end position="113"/>
    </location>
</feature>
<sequence length="373" mass="40799">MSSHDEILSSPATIWEGICLHPYILDDAGPELRDILGHAFGSMVHRLRQGLWATVTLTTNELTQAIDMWIARLNLIKSGLASFPIIIEGGGTNTTTQSLEIPSPADGTTEASQGNPSQACITACLQRDQYQCIVTGCKVSGGSGIEVVPIIPYAFANHSRCRDLDFWKMLEMIYSADTIDTVFTRLLVRFNHPENHITLDCSLHPMFNSGRFTVTSGKATIDQIPLIYNHGEGYSLNIGYPFEVCYPNWIKSTKGLSNDEVRTLCPMSSIDIACHEAMPVYATSLPLPSYFMLRSLVLKLKQTISSSQPPDFGLMLSSASFAPSPGTPINHGNQYPTQPPIFNSSCGDPVFAASAMLQALVDERALEESTQKC</sequence>
<dbReference type="AlphaFoldDB" id="A0A2T7A4J9"/>
<evidence type="ECO:0000313" key="2">
    <source>
        <dbReference type="EMBL" id="PUU82615.1"/>
    </source>
</evidence>
<gene>
    <name evidence="2" type="ORF">B9Z19DRAFT_1061642</name>
</gene>
<dbReference type="Proteomes" id="UP000244722">
    <property type="component" value="Unassembled WGS sequence"/>
</dbReference>
<organism evidence="2 3">
    <name type="scientific">Tuber borchii</name>
    <name type="common">White truffle</name>
    <dbReference type="NCBI Taxonomy" id="42251"/>
    <lineage>
        <taxon>Eukaryota</taxon>
        <taxon>Fungi</taxon>
        <taxon>Dikarya</taxon>
        <taxon>Ascomycota</taxon>
        <taxon>Pezizomycotina</taxon>
        <taxon>Pezizomycetes</taxon>
        <taxon>Pezizales</taxon>
        <taxon>Tuberaceae</taxon>
        <taxon>Tuber</taxon>
    </lineage>
</organism>
<dbReference type="EMBL" id="NESQ01000024">
    <property type="protein sequence ID" value="PUU82615.1"/>
    <property type="molecule type" value="Genomic_DNA"/>
</dbReference>
<comment type="caution">
    <text evidence="2">The sequence shown here is derived from an EMBL/GenBank/DDBJ whole genome shotgun (WGS) entry which is preliminary data.</text>
</comment>
<reference evidence="2 3" key="1">
    <citation type="submission" date="2017-04" db="EMBL/GenBank/DDBJ databases">
        <title>Draft genome sequence of Tuber borchii Vittad., a whitish edible truffle.</title>
        <authorList>
            <consortium name="DOE Joint Genome Institute"/>
            <person name="Murat C."/>
            <person name="Kuo A."/>
            <person name="Barry K.W."/>
            <person name="Clum A."/>
            <person name="Dockter R.B."/>
            <person name="Fauchery L."/>
            <person name="Iotti M."/>
            <person name="Kohler A."/>
            <person name="Labutti K."/>
            <person name="Lindquist E.A."/>
            <person name="Lipzen A."/>
            <person name="Ohm R.A."/>
            <person name="Wang M."/>
            <person name="Grigoriev I.V."/>
            <person name="Zambonelli A."/>
            <person name="Martin F.M."/>
        </authorList>
    </citation>
    <scope>NUCLEOTIDE SEQUENCE [LARGE SCALE GENOMIC DNA]</scope>
    <source>
        <strain evidence="2 3">Tbo3840</strain>
    </source>
</reference>
<evidence type="ECO:0000313" key="3">
    <source>
        <dbReference type="Proteomes" id="UP000244722"/>
    </source>
</evidence>
<proteinExistence type="predicted"/>
<dbReference type="OrthoDB" id="2104739at2759"/>
<keyword evidence="3" id="KW-1185">Reference proteome</keyword>